<evidence type="ECO:0000256" key="1">
    <source>
        <dbReference type="SAM" id="Phobius"/>
    </source>
</evidence>
<sequence length="76" mass="8652">METQTVILLVLALESAAMLLMALNQKRQAKHIAMLFEAMVMMIDITGDWILGSDEGKERARRIYVRMAEAETEPEK</sequence>
<keyword evidence="1" id="KW-0472">Membrane</keyword>
<accession>A0A8S5LFX3</accession>
<reference evidence="2" key="1">
    <citation type="journal article" date="2021" name="Proc. Natl. Acad. Sci. U.S.A.">
        <title>A Catalog of Tens of Thousands of Viruses from Human Metagenomes Reveals Hidden Associations with Chronic Diseases.</title>
        <authorList>
            <person name="Tisza M.J."/>
            <person name="Buck C.B."/>
        </authorList>
    </citation>
    <scope>NUCLEOTIDE SEQUENCE</scope>
    <source>
        <strain evidence="2">CtHP32</strain>
    </source>
</reference>
<keyword evidence="1" id="KW-0812">Transmembrane</keyword>
<feature type="transmembrane region" description="Helical" evidence="1">
    <location>
        <begin position="6"/>
        <end position="24"/>
    </location>
</feature>
<keyword evidence="1" id="KW-1133">Transmembrane helix</keyword>
<proteinExistence type="predicted"/>
<organism evidence="2">
    <name type="scientific">Myoviridae sp. ctHP32</name>
    <dbReference type="NCBI Taxonomy" id="2823539"/>
    <lineage>
        <taxon>Viruses</taxon>
        <taxon>Duplodnaviria</taxon>
        <taxon>Heunggongvirae</taxon>
        <taxon>Uroviricota</taxon>
        <taxon>Caudoviricetes</taxon>
    </lineage>
</organism>
<evidence type="ECO:0000313" key="2">
    <source>
        <dbReference type="EMBL" id="DAD68842.1"/>
    </source>
</evidence>
<protein>
    <submittedName>
        <fullName evidence="2">Uncharacterized protein</fullName>
    </submittedName>
</protein>
<name>A0A8S5LFX3_9CAUD</name>
<dbReference type="EMBL" id="BK014710">
    <property type="protein sequence ID" value="DAD68842.1"/>
    <property type="molecule type" value="Genomic_DNA"/>
</dbReference>